<protein>
    <submittedName>
        <fullName evidence="1">Uncharacterized protein</fullName>
    </submittedName>
</protein>
<gene>
    <name evidence="1" type="ORF">HanXRQr2_Chr04g0163231</name>
</gene>
<reference evidence="1" key="1">
    <citation type="journal article" date="2017" name="Nature">
        <title>The sunflower genome provides insights into oil metabolism, flowering and Asterid evolution.</title>
        <authorList>
            <person name="Badouin H."/>
            <person name="Gouzy J."/>
            <person name="Grassa C.J."/>
            <person name="Murat F."/>
            <person name="Staton S.E."/>
            <person name="Cottret L."/>
            <person name="Lelandais-Briere C."/>
            <person name="Owens G.L."/>
            <person name="Carrere S."/>
            <person name="Mayjonade B."/>
            <person name="Legrand L."/>
            <person name="Gill N."/>
            <person name="Kane N.C."/>
            <person name="Bowers J.E."/>
            <person name="Hubner S."/>
            <person name="Bellec A."/>
            <person name="Berard A."/>
            <person name="Berges H."/>
            <person name="Blanchet N."/>
            <person name="Boniface M.C."/>
            <person name="Brunel D."/>
            <person name="Catrice O."/>
            <person name="Chaidir N."/>
            <person name="Claudel C."/>
            <person name="Donnadieu C."/>
            <person name="Faraut T."/>
            <person name="Fievet G."/>
            <person name="Helmstetter N."/>
            <person name="King M."/>
            <person name="Knapp S.J."/>
            <person name="Lai Z."/>
            <person name="Le Paslier M.C."/>
            <person name="Lippi Y."/>
            <person name="Lorenzon L."/>
            <person name="Mandel J.R."/>
            <person name="Marage G."/>
            <person name="Marchand G."/>
            <person name="Marquand E."/>
            <person name="Bret-Mestries E."/>
            <person name="Morien E."/>
            <person name="Nambeesan S."/>
            <person name="Nguyen T."/>
            <person name="Pegot-Espagnet P."/>
            <person name="Pouilly N."/>
            <person name="Raftis F."/>
            <person name="Sallet E."/>
            <person name="Schiex T."/>
            <person name="Thomas J."/>
            <person name="Vandecasteele C."/>
            <person name="Vares D."/>
            <person name="Vear F."/>
            <person name="Vautrin S."/>
            <person name="Crespi M."/>
            <person name="Mangin B."/>
            <person name="Burke J.M."/>
            <person name="Salse J."/>
            <person name="Munos S."/>
            <person name="Vincourt P."/>
            <person name="Rieseberg L.H."/>
            <person name="Langlade N.B."/>
        </authorList>
    </citation>
    <scope>NUCLEOTIDE SEQUENCE</scope>
    <source>
        <tissue evidence="1">Leaves</tissue>
    </source>
</reference>
<dbReference type="EMBL" id="MNCJ02000319">
    <property type="protein sequence ID" value="KAF5809931.1"/>
    <property type="molecule type" value="Genomic_DNA"/>
</dbReference>
<evidence type="ECO:0000313" key="1">
    <source>
        <dbReference type="EMBL" id="KAF5809931.1"/>
    </source>
</evidence>
<keyword evidence="2" id="KW-1185">Reference proteome</keyword>
<name>A0A9K3NRJ4_HELAN</name>
<dbReference type="AlphaFoldDB" id="A0A9K3NRJ4"/>
<evidence type="ECO:0000313" key="2">
    <source>
        <dbReference type="Proteomes" id="UP000215914"/>
    </source>
</evidence>
<dbReference type="Gramene" id="mRNA:HanXRQr2_Chr04g0163231">
    <property type="protein sequence ID" value="CDS:HanXRQr2_Chr04g0163231.1"/>
    <property type="gene ID" value="HanXRQr2_Chr04g0163231"/>
</dbReference>
<comment type="caution">
    <text evidence="1">The sequence shown here is derived from an EMBL/GenBank/DDBJ whole genome shotgun (WGS) entry which is preliminary data.</text>
</comment>
<organism evidence="1 2">
    <name type="scientific">Helianthus annuus</name>
    <name type="common">Common sunflower</name>
    <dbReference type="NCBI Taxonomy" id="4232"/>
    <lineage>
        <taxon>Eukaryota</taxon>
        <taxon>Viridiplantae</taxon>
        <taxon>Streptophyta</taxon>
        <taxon>Embryophyta</taxon>
        <taxon>Tracheophyta</taxon>
        <taxon>Spermatophyta</taxon>
        <taxon>Magnoliopsida</taxon>
        <taxon>eudicotyledons</taxon>
        <taxon>Gunneridae</taxon>
        <taxon>Pentapetalae</taxon>
        <taxon>asterids</taxon>
        <taxon>campanulids</taxon>
        <taxon>Asterales</taxon>
        <taxon>Asteraceae</taxon>
        <taxon>Asteroideae</taxon>
        <taxon>Heliantheae alliance</taxon>
        <taxon>Heliantheae</taxon>
        <taxon>Helianthus</taxon>
    </lineage>
</organism>
<accession>A0A9K3NRJ4</accession>
<reference evidence="1" key="2">
    <citation type="submission" date="2020-06" db="EMBL/GenBank/DDBJ databases">
        <title>Helianthus annuus Genome sequencing and assembly Release 2.</title>
        <authorList>
            <person name="Gouzy J."/>
            <person name="Langlade N."/>
            <person name="Munos S."/>
        </authorList>
    </citation>
    <scope>NUCLEOTIDE SEQUENCE</scope>
    <source>
        <tissue evidence="1">Leaves</tissue>
    </source>
</reference>
<dbReference type="Proteomes" id="UP000215914">
    <property type="component" value="Unassembled WGS sequence"/>
</dbReference>
<proteinExistence type="predicted"/>
<sequence length="61" mass="7226">MQLSTLPLFTFSKPYHIFPIFFYNTHFISIFTTHNRCLFTAKHQIESVLSTSCAARHFSWL</sequence>